<keyword evidence="4 10" id="KW-0812">Transmembrane</keyword>
<evidence type="ECO:0000256" key="1">
    <source>
        <dbReference type="ARBA" id="ARBA00004448"/>
    </source>
</evidence>
<keyword evidence="8 10" id="KW-0472">Membrane</keyword>
<dbReference type="Proteomes" id="UP000708208">
    <property type="component" value="Unassembled WGS sequence"/>
</dbReference>
<dbReference type="OrthoDB" id="2378895at2759"/>
<protein>
    <recommendedName>
        <fullName evidence="3">Transmembrane protein 242</fullName>
    </recommendedName>
</protein>
<accession>A0A8J2LUU1</accession>
<dbReference type="GO" id="GO:0005743">
    <property type="term" value="C:mitochondrial inner membrane"/>
    <property type="evidence" value="ECO:0007669"/>
    <property type="project" value="UniProtKB-SubCell"/>
</dbReference>
<name>A0A8J2LUU1_9HEXA</name>
<evidence type="ECO:0000313" key="11">
    <source>
        <dbReference type="EMBL" id="CAG7838346.1"/>
    </source>
</evidence>
<dbReference type="AlphaFoldDB" id="A0A8J2LUU1"/>
<comment type="similarity">
    <text evidence="2">Belongs to the TMEM242 family.</text>
</comment>
<dbReference type="PANTHER" id="PTHR13141:SF4">
    <property type="entry name" value="TRANSMEMBRANE PROTEIN 242"/>
    <property type="match status" value="1"/>
</dbReference>
<comment type="function">
    <text evidence="9">Scaffold protein that participates in the c-ring assembly of mitochondrial ATP synthase (F(1)F(0) ATP synthase or complex V) by facilitating the membrane insertion and oligomer formation of the subunit c/ATP5MC3. Participates in the incorporation of the c-ring into vestigial complexes. Additionally influences the incorporation of subunits MT-ATP6, MT-ATP8, ATP5MJ, and ATP5MK in the ATP synthase.</text>
</comment>
<evidence type="ECO:0000256" key="8">
    <source>
        <dbReference type="ARBA" id="ARBA00023136"/>
    </source>
</evidence>
<dbReference type="EMBL" id="CAJVCH010571718">
    <property type="protein sequence ID" value="CAG7838346.1"/>
    <property type="molecule type" value="Genomic_DNA"/>
</dbReference>
<feature type="transmembrane region" description="Helical" evidence="10">
    <location>
        <begin position="75"/>
        <end position="95"/>
    </location>
</feature>
<evidence type="ECO:0000256" key="7">
    <source>
        <dbReference type="ARBA" id="ARBA00023128"/>
    </source>
</evidence>
<comment type="caution">
    <text evidence="11">The sequence shown here is derived from an EMBL/GenBank/DDBJ whole genome shotgun (WGS) entry which is preliminary data.</text>
</comment>
<evidence type="ECO:0000256" key="2">
    <source>
        <dbReference type="ARBA" id="ARBA00007570"/>
    </source>
</evidence>
<dbReference type="Pfam" id="PF07096">
    <property type="entry name" value="DUF1358"/>
    <property type="match status" value="1"/>
</dbReference>
<evidence type="ECO:0000313" key="12">
    <source>
        <dbReference type="Proteomes" id="UP000708208"/>
    </source>
</evidence>
<keyword evidence="5" id="KW-0999">Mitochondrion inner membrane</keyword>
<evidence type="ECO:0000256" key="10">
    <source>
        <dbReference type="SAM" id="Phobius"/>
    </source>
</evidence>
<proteinExistence type="inferred from homology"/>
<sequence>MSKEEEDNIPKDSGLKKRFEKWPEAVFLTGVAGASMIFGFGATIASAKKKDPEYFSKGMTPALRMETGGSLALRALGWGSFYAVTGCGILFYSIWKLMGVKNLEEFRLKVGNVLPRIPKNSPPQGRTEFENLTDLLQYIIDEDKKAKEKSTIESVATEGGEK</sequence>
<organism evidence="11 12">
    <name type="scientific">Allacma fusca</name>
    <dbReference type="NCBI Taxonomy" id="39272"/>
    <lineage>
        <taxon>Eukaryota</taxon>
        <taxon>Metazoa</taxon>
        <taxon>Ecdysozoa</taxon>
        <taxon>Arthropoda</taxon>
        <taxon>Hexapoda</taxon>
        <taxon>Collembola</taxon>
        <taxon>Symphypleona</taxon>
        <taxon>Sminthuridae</taxon>
        <taxon>Allacma</taxon>
    </lineage>
</organism>
<reference evidence="11" key="1">
    <citation type="submission" date="2021-06" db="EMBL/GenBank/DDBJ databases">
        <authorList>
            <person name="Hodson N. C."/>
            <person name="Mongue J. A."/>
            <person name="Jaron S. K."/>
        </authorList>
    </citation>
    <scope>NUCLEOTIDE SEQUENCE</scope>
</reference>
<keyword evidence="12" id="KW-1185">Reference proteome</keyword>
<evidence type="ECO:0000256" key="4">
    <source>
        <dbReference type="ARBA" id="ARBA00022692"/>
    </source>
</evidence>
<evidence type="ECO:0000256" key="3">
    <source>
        <dbReference type="ARBA" id="ARBA00013934"/>
    </source>
</evidence>
<gene>
    <name evidence="11" type="ORF">AFUS01_LOCUS47325</name>
</gene>
<dbReference type="InterPro" id="IPR009792">
    <property type="entry name" value="TMEM242"/>
</dbReference>
<feature type="transmembrane region" description="Helical" evidence="10">
    <location>
        <begin position="25"/>
        <end position="47"/>
    </location>
</feature>
<evidence type="ECO:0000256" key="6">
    <source>
        <dbReference type="ARBA" id="ARBA00022989"/>
    </source>
</evidence>
<keyword evidence="6 10" id="KW-1133">Transmembrane helix</keyword>
<dbReference type="PANTHER" id="PTHR13141">
    <property type="entry name" value="TRANSMEMBRANE PROTEIN 242"/>
    <property type="match status" value="1"/>
</dbReference>
<evidence type="ECO:0000256" key="5">
    <source>
        <dbReference type="ARBA" id="ARBA00022792"/>
    </source>
</evidence>
<evidence type="ECO:0000256" key="9">
    <source>
        <dbReference type="ARBA" id="ARBA00045905"/>
    </source>
</evidence>
<comment type="subcellular location">
    <subcellularLocation>
        <location evidence="1">Mitochondrion inner membrane</location>
        <topology evidence="1">Multi-pass membrane protein</topology>
    </subcellularLocation>
</comment>
<keyword evidence="7" id="KW-0496">Mitochondrion</keyword>